<feature type="coiled-coil region" evidence="3">
    <location>
        <begin position="359"/>
        <end position="414"/>
    </location>
</feature>
<feature type="coiled-coil region" evidence="3">
    <location>
        <begin position="65"/>
        <end position="113"/>
    </location>
</feature>
<evidence type="ECO:0000313" key="5">
    <source>
        <dbReference type="EMBL" id="GMN36672.1"/>
    </source>
</evidence>
<dbReference type="GO" id="GO:0005829">
    <property type="term" value="C:cytosol"/>
    <property type="evidence" value="ECO:0007669"/>
    <property type="project" value="TreeGrafter"/>
</dbReference>
<proteinExistence type="inferred from homology"/>
<protein>
    <recommendedName>
        <fullName evidence="7">WEB family protein</fullName>
    </recommendedName>
</protein>
<keyword evidence="2 3" id="KW-0175">Coiled coil</keyword>
<evidence type="ECO:0000313" key="6">
    <source>
        <dbReference type="Proteomes" id="UP001187192"/>
    </source>
</evidence>
<accession>A0AA88D0F8</accession>
<feature type="coiled-coil region" evidence="3">
    <location>
        <begin position="244"/>
        <end position="297"/>
    </location>
</feature>
<organism evidence="5 6">
    <name type="scientific">Ficus carica</name>
    <name type="common">Common fig</name>
    <dbReference type="NCBI Taxonomy" id="3494"/>
    <lineage>
        <taxon>Eukaryota</taxon>
        <taxon>Viridiplantae</taxon>
        <taxon>Streptophyta</taxon>
        <taxon>Embryophyta</taxon>
        <taxon>Tracheophyta</taxon>
        <taxon>Spermatophyta</taxon>
        <taxon>Magnoliopsida</taxon>
        <taxon>eudicotyledons</taxon>
        <taxon>Gunneridae</taxon>
        <taxon>Pentapetalae</taxon>
        <taxon>rosids</taxon>
        <taxon>fabids</taxon>
        <taxon>Rosales</taxon>
        <taxon>Moraceae</taxon>
        <taxon>Ficeae</taxon>
        <taxon>Ficus</taxon>
    </lineage>
</organism>
<dbReference type="GO" id="GO:0009903">
    <property type="term" value="P:chloroplast avoidance movement"/>
    <property type="evidence" value="ECO:0007669"/>
    <property type="project" value="TreeGrafter"/>
</dbReference>
<sequence length="537" mass="60537">MVNIRMKENGSGSPRAEFGEIDTRAPFQSVKAAVNLFGEVATPRGKPTIKRRLSSESVLDKETQLPLAQRELNTIKEQLESAETTKSRALSELERANRTLQDLTSMLKTVNESKQSAIVAAEAVKELAKKLEVEKSKKAIGTEAWKRELDRTRKEYTITVAELDASKQELTKIRQDFDAALEAKLAAFQQAGEAQRSANTNAEKVSQFSKQISAMQASIQQFKLASQQVQEEQAKIVVEKEASLQSCISAKEEAEKKLESMRKEVDPEVTKDLEAKLKEATSEVEVLQEQMRKAHESEMENLRIVTVELDEATKTLQGVAEEESSLRTLVGLLKTELASMKKEMEMESAAIQQEQRFKLQKLMEETEGARREEQEMKRHANKLKQEAKDSRVSAEEAEKRLKITLIEAEEAKVAEQRAVGDVKILSQGQKMADDSCEENGAKMKLSVKEFNALTRKVEESQHLAETKEAESEALEREIKARKTEAEKRLEANLKAIEEIKAATDMALRKAEMAESAKTVVEVELRRWRQEEQRGSRS</sequence>
<gene>
    <name evidence="5" type="ORF">TIFTF001_006196</name>
</gene>
<comment type="caution">
    <text evidence="5">The sequence shown here is derived from an EMBL/GenBank/DDBJ whole genome shotgun (WGS) entry which is preliminary data.</text>
</comment>
<comment type="similarity">
    <text evidence="1">Belongs to the WEB family.</text>
</comment>
<name>A0AA88D0F8_FICCA</name>
<dbReference type="Pfam" id="PF05701">
    <property type="entry name" value="WEMBL"/>
    <property type="match status" value="1"/>
</dbReference>
<keyword evidence="6" id="KW-1185">Reference proteome</keyword>
<dbReference type="InterPro" id="IPR008545">
    <property type="entry name" value="Web"/>
</dbReference>
<dbReference type="Proteomes" id="UP001187192">
    <property type="component" value="Unassembled WGS sequence"/>
</dbReference>
<evidence type="ECO:0000256" key="4">
    <source>
        <dbReference type="SAM" id="MobiDB-lite"/>
    </source>
</evidence>
<dbReference type="PANTHER" id="PTHR32054:SF42">
    <property type="entry name" value="WEB FAMILY PROTEIN"/>
    <property type="match status" value="1"/>
</dbReference>
<feature type="coiled-coil region" evidence="3">
    <location>
        <begin position="450"/>
        <end position="502"/>
    </location>
</feature>
<evidence type="ECO:0008006" key="7">
    <source>
        <dbReference type="Google" id="ProtNLM"/>
    </source>
</evidence>
<reference evidence="5" key="1">
    <citation type="submission" date="2023-07" db="EMBL/GenBank/DDBJ databases">
        <title>draft genome sequence of fig (Ficus carica).</title>
        <authorList>
            <person name="Takahashi T."/>
            <person name="Nishimura K."/>
        </authorList>
    </citation>
    <scope>NUCLEOTIDE SEQUENCE</scope>
</reference>
<evidence type="ECO:0000256" key="1">
    <source>
        <dbReference type="ARBA" id="ARBA00005485"/>
    </source>
</evidence>
<evidence type="ECO:0000256" key="3">
    <source>
        <dbReference type="SAM" id="Coils"/>
    </source>
</evidence>
<evidence type="ECO:0000256" key="2">
    <source>
        <dbReference type="ARBA" id="ARBA00023054"/>
    </source>
</evidence>
<dbReference type="EMBL" id="BTGU01000006">
    <property type="protein sequence ID" value="GMN36672.1"/>
    <property type="molecule type" value="Genomic_DNA"/>
</dbReference>
<dbReference type="GO" id="GO:0009904">
    <property type="term" value="P:chloroplast accumulation movement"/>
    <property type="evidence" value="ECO:0007669"/>
    <property type="project" value="TreeGrafter"/>
</dbReference>
<feature type="region of interest" description="Disordered" evidence="4">
    <location>
        <begin position="1"/>
        <end position="20"/>
    </location>
</feature>
<dbReference type="AlphaFoldDB" id="A0AA88D0F8"/>
<dbReference type="PANTHER" id="PTHR32054">
    <property type="entry name" value="HEAVY CHAIN, PUTATIVE, EXPRESSED-RELATED-RELATED"/>
    <property type="match status" value="1"/>
</dbReference>